<feature type="chain" id="PRO_5036698864" description="Peptidase A2 domain-containing protein" evidence="1">
    <location>
        <begin position="25"/>
        <end position="359"/>
    </location>
</feature>
<protein>
    <recommendedName>
        <fullName evidence="4">Peptidase A2 domain-containing protein</fullName>
    </recommendedName>
</protein>
<keyword evidence="3" id="KW-1185">Reference proteome</keyword>
<dbReference type="RefSeq" id="WP_189569839.1">
    <property type="nucleotide sequence ID" value="NZ_BMXI01000008.1"/>
</dbReference>
<evidence type="ECO:0000313" key="3">
    <source>
        <dbReference type="Proteomes" id="UP000644507"/>
    </source>
</evidence>
<proteinExistence type="predicted"/>
<reference evidence="2" key="1">
    <citation type="journal article" date="2014" name="Int. J. Syst. Evol. Microbiol.">
        <title>Complete genome sequence of Corynebacterium casei LMG S-19264T (=DSM 44701T), isolated from a smear-ripened cheese.</title>
        <authorList>
            <consortium name="US DOE Joint Genome Institute (JGI-PGF)"/>
            <person name="Walter F."/>
            <person name="Albersmeier A."/>
            <person name="Kalinowski J."/>
            <person name="Ruckert C."/>
        </authorList>
    </citation>
    <scope>NUCLEOTIDE SEQUENCE</scope>
    <source>
        <strain evidence="2">KCTC 12988</strain>
    </source>
</reference>
<evidence type="ECO:0000313" key="2">
    <source>
        <dbReference type="EMBL" id="GHC53948.1"/>
    </source>
</evidence>
<organism evidence="2 3">
    <name type="scientific">Roseibacillus persicicus</name>
    <dbReference type="NCBI Taxonomy" id="454148"/>
    <lineage>
        <taxon>Bacteria</taxon>
        <taxon>Pseudomonadati</taxon>
        <taxon>Verrucomicrobiota</taxon>
        <taxon>Verrucomicrobiia</taxon>
        <taxon>Verrucomicrobiales</taxon>
        <taxon>Verrucomicrobiaceae</taxon>
        <taxon>Roseibacillus</taxon>
    </lineage>
</organism>
<evidence type="ECO:0008006" key="4">
    <source>
        <dbReference type="Google" id="ProtNLM"/>
    </source>
</evidence>
<keyword evidence="1" id="KW-0732">Signal</keyword>
<dbReference type="PROSITE" id="PS51257">
    <property type="entry name" value="PROKAR_LIPOPROTEIN"/>
    <property type="match status" value="1"/>
</dbReference>
<dbReference type="EMBL" id="BMXI01000008">
    <property type="protein sequence ID" value="GHC53948.1"/>
    <property type="molecule type" value="Genomic_DNA"/>
</dbReference>
<dbReference type="InterPro" id="IPR001969">
    <property type="entry name" value="Aspartic_peptidase_AS"/>
</dbReference>
<dbReference type="InterPro" id="IPR021109">
    <property type="entry name" value="Peptidase_aspartic_dom_sf"/>
</dbReference>
<accession>A0A918TND9</accession>
<dbReference type="PROSITE" id="PS00141">
    <property type="entry name" value="ASP_PROTEASE"/>
    <property type="match status" value="1"/>
</dbReference>
<dbReference type="Gene3D" id="2.40.70.10">
    <property type="entry name" value="Acid Proteases"/>
    <property type="match status" value="2"/>
</dbReference>
<name>A0A918TND9_9BACT</name>
<dbReference type="InterPro" id="IPR034122">
    <property type="entry name" value="Retropepsin-like_bacterial"/>
</dbReference>
<evidence type="ECO:0000256" key="1">
    <source>
        <dbReference type="SAM" id="SignalP"/>
    </source>
</evidence>
<dbReference type="AlphaFoldDB" id="A0A918TND9"/>
<feature type="signal peptide" evidence="1">
    <location>
        <begin position="1"/>
        <end position="24"/>
    </location>
</feature>
<dbReference type="GO" id="GO:0006508">
    <property type="term" value="P:proteolysis"/>
    <property type="evidence" value="ECO:0007669"/>
    <property type="project" value="InterPro"/>
</dbReference>
<sequence length="359" mass="38425">MFRKVRSRLFLLLPALFLVACANKAPENEGVGPSSGLREARLTSLGYTALPLKKISRDSRYSGKFLVNGSPVDLLIDSGANSTDLDSHLAPKLGLRIDNSAKVVSRGALGRPVTSRVGLGVLSAGPVSALPFPFMLANETLGNTATSRYDGQIGLDALEALGALIDLRTGKMWVPSKNAQNARAQSIRPLGEMTGLGFNTLHMRPAKNLPHLIMESYWNGRLVTWIVDTGAEVSVLSAESARELGLETRASSSRIIDASGDNAAARAATFENVVFDRLVVTEFQVAVIELPVVRKNFKDRNGRVVDGIIGMDFLENTGALFDAGSRLLYVGDPATKGVSAPVPTLAKESRREAALGLNW</sequence>
<dbReference type="GO" id="GO:0004190">
    <property type="term" value="F:aspartic-type endopeptidase activity"/>
    <property type="evidence" value="ECO:0007669"/>
    <property type="project" value="InterPro"/>
</dbReference>
<dbReference type="Pfam" id="PF13650">
    <property type="entry name" value="Asp_protease_2"/>
    <property type="match status" value="2"/>
</dbReference>
<dbReference type="SUPFAM" id="SSF50630">
    <property type="entry name" value="Acid proteases"/>
    <property type="match status" value="2"/>
</dbReference>
<dbReference type="CDD" id="cd05483">
    <property type="entry name" value="retropepsin_like_bacteria"/>
    <property type="match status" value="1"/>
</dbReference>
<gene>
    <name evidence="2" type="ORF">GCM10007100_20310</name>
</gene>
<reference evidence="2" key="2">
    <citation type="submission" date="2020-09" db="EMBL/GenBank/DDBJ databases">
        <authorList>
            <person name="Sun Q."/>
            <person name="Kim S."/>
        </authorList>
    </citation>
    <scope>NUCLEOTIDE SEQUENCE</scope>
    <source>
        <strain evidence="2">KCTC 12988</strain>
    </source>
</reference>
<dbReference type="Proteomes" id="UP000644507">
    <property type="component" value="Unassembled WGS sequence"/>
</dbReference>
<comment type="caution">
    <text evidence="2">The sequence shown here is derived from an EMBL/GenBank/DDBJ whole genome shotgun (WGS) entry which is preliminary data.</text>
</comment>